<reference evidence="5 6" key="1">
    <citation type="journal article" date="2019" name="Plant Biotechnol. J.">
        <title>The red bayberry genome and genetic basis of sex determination.</title>
        <authorList>
            <person name="Jia H.M."/>
            <person name="Jia H.J."/>
            <person name="Cai Q.L."/>
            <person name="Wang Y."/>
            <person name="Zhao H.B."/>
            <person name="Yang W.F."/>
            <person name="Wang G.Y."/>
            <person name="Li Y.H."/>
            <person name="Zhan D.L."/>
            <person name="Shen Y.T."/>
            <person name="Niu Q.F."/>
            <person name="Chang L."/>
            <person name="Qiu J."/>
            <person name="Zhao L."/>
            <person name="Xie H.B."/>
            <person name="Fu W.Y."/>
            <person name="Jin J."/>
            <person name="Li X.W."/>
            <person name="Jiao Y."/>
            <person name="Zhou C.C."/>
            <person name="Tu T."/>
            <person name="Chai C.Y."/>
            <person name="Gao J.L."/>
            <person name="Fan L.J."/>
            <person name="van de Weg E."/>
            <person name="Wang J.Y."/>
            <person name="Gao Z.S."/>
        </authorList>
    </citation>
    <scope>NUCLEOTIDE SEQUENCE [LARGE SCALE GENOMIC DNA]</scope>
    <source>
        <tissue evidence="5">Leaves</tissue>
    </source>
</reference>
<dbReference type="Pfam" id="PF13041">
    <property type="entry name" value="PPR_2"/>
    <property type="match status" value="4"/>
</dbReference>
<dbReference type="NCBIfam" id="TIGR00756">
    <property type="entry name" value="PPR"/>
    <property type="match status" value="6"/>
</dbReference>
<feature type="repeat" description="PPR" evidence="3">
    <location>
        <begin position="177"/>
        <end position="211"/>
    </location>
</feature>
<evidence type="ECO:0000313" key="5">
    <source>
        <dbReference type="EMBL" id="KAB1213764.1"/>
    </source>
</evidence>
<dbReference type="EMBL" id="RXIC02000023">
    <property type="protein sequence ID" value="KAB1213764.1"/>
    <property type="molecule type" value="Genomic_DNA"/>
</dbReference>
<protein>
    <recommendedName>
        <fullName evidence="7">Pentacotripeptide-repeat region of PRORP domain-containing protein</fullName>
    </recommendedName>
</protein>
<dbReference type="InterPro" id="IPR002885">
    <property type="entry name" value="PPR_rpt"/>
</dbReference>
<dbReference type="OrthoDB" id="185373at2759"/>
<keyword evidence="2" id="KW-0677">Repeat</keyword>
<dbReference type="PANTHER" id="PTHR47874:SF7">
    <property type="entry name" value="BNAA05G30910D PROTEIN"/>
    <property type="match status" value="1"/>
</dbReference>
<evidence type="ECO:0000256" key="4">
    <source>
        <dbReference type="SAM" id="MobiDB-lite"/>
    </source>
</evidence>
<accession>A0A6A1VLV8</accession>
<evidence type="ECO:0000256" key="2">
    <source>
        <dbReference type="ARBA" id="ARBA00022737"/>
    </source>
</evidence>
<feature type="repeat" description="PPR" evidence="3">
    <location>
        <begin position="142"/>
        <end position="176"/>
    </location>
</feature>
<comment type="caution">
    <text evidence="5">The sequence shown here is derived from an EMBL/GenBank/DDBJ whole genome shotgun (WGS) entry which is preliminary data.</text>
</comment>
<comment type="similarity">
    <text evidence="1">Belongs to the PPR family. P subfamily.</text>
</comment>
<evidence type="ECO:0000256" key="3">
    <source>
        <dbReference type="PROSITE-ProRule" id="PRU00708"/>
    </source>
</evidence>
<keyword evidence="6" id="KW-1185">Reference proteome</keyword>
<evidence type="ECO:0000313" key="6">
    <source>
        <dbReference type="Proteomes" id="UP000516437"/>
    </source>
</evidence>
<feature type="region of interest" description="Disordered" evidence="4">
    <location>
        <begin position="48"/>
        <end position="89"/>
    </location>
</feature>
<feature type="repeat" description="PPR" evidence="3">
    <location>
        <begin position="213"/>
        <end position="247"/>
    </location>
</feature>
<dbReference type="GO" id="GO:0003729">
    <property type="term" value="F:mRNA binding"/>
    <property type="evidence" value="ECO:0007669"/>
    <property type="project" value="InterPro"/>
</dbReference>
<sequence>MASVSLSFLSSLLLHDNLNRKATSGTNSRPQNLESRFVRCAFAAPVKRTTRKSTSSSSSSSPAKKMHWKKGEFPGFSETSIPGSGRKTPIKNLKKKVDRKDNAKAWANTVTEALSELIQKKLWVQALEVFEMLREQPFYQPKEGTYMKLLVLLGKSRQPHRARQLFEAMIEEGCDPTSELYTALLGAYCRNNQIDEAFSILNQMKTLPLCQPDVFTYSTLIKPCVDALRFELVESLYEEMAERLITPNTVTQNIVLSGYGKAGKFDQMEKVLSGMLESGTCKPDVWTMNTILSVFGNKGQIDLMERWYEKFRNFGIEPETRTFNILIGAFGKKRMYDKMSSVMEYMRKLQFPWTTSTYNNVIEAFADVGDAKNMGYTFDQMRAEGMKADTKTFCCLINGYANAGLFYKVISTVELAGKFEIPENTSFYNAVISACAKAKDLIEMERVFKRMKDNQCQPDSTTYSIMVEAYRQEGMNDKIYDLEQEEAMIADSNESDDTIPMEDMDDII</sequence>
<dbReference type="InterPro" id="IPR044179">
    <property type="entry name" value="PPR5-like"/>
</dbReference>
<name>A0A6A1VLV8_9ROSI</name>
<feature type="repeat" description="PPR" evidence="3">
    <location>
        <begin position="248"/>
        <end position="282"/>
    </location>
</feature>
<organism evidence="5 6">
    <name type="scientific">Morella rubra</name>
    <name type="common">Chinese bayberry</name>
    <dbReference type="NCBI Taxonomy" id="262757"/>
    <lineage>
        <taxon>Eukaryota</taxon>
        <taxon>Viridiplantae</taxon>
        <taxon>Streptophyta</taxon>
        <taxon>Embryophyta</taxon>
        <taxon>Tracheophyta</taxon>
        <taxon>Spermatophyta</taxon>
        <taxon>Magnoliopsida</taxon>
        <taxon>eudicotyledons</taxon>
        <taxon>Gunneridae</taxon>
        <taxon>Pentapetalae</taxon>
        <taxon>rosids</taxon>
        <taxon>fabids</taxon>
        <taxon>Fagales</taxon>
        <taxon>Myricaceae</taxon>
        <taxon>Morella</taxon>
    </lineage>
</organism>
<dbReference type="InterPro" id="IPR011990">
    <property type="entry name" value="TPR-like_helical_dom_sf"/>
</dbReference>
<dbReference type="AlphaFoldDB" id="A0A6A1VLV8"/>
<evidence type="ECO:0008006" key="7">
    <source>
        <dbReference type="Google" id="ProtNLM"/>
    </source>
</evidence>
<feature type="compositionally biased region" description="Low complexity" evidence="4">
    <location>
        <begin position="52"/>
        <end position="61"/>
    </location>
</feature>
<dbReference type="Proteomes" id="UP000516437">
    <property type="component" value="Chromosome 5"/>
</dbReference>
<feature type="repeat" description="PPR" evidence="3">
    <location>
        <begin position="284"/>
        <end position="318"/>
    </location>
</feature>
<evidence type="ECO:0000256" key="1">
    <source>
        <dbReference type="ARBA" id="ARBA00007626"/>
    </source>
</evidence>
<feature type="repeat" description="PPR" evidence="3">
    <location>
        <begin position="424"/>
        <end position="458"/>
    </location>
</feature>
<gene>
    <name evidence="5" type="ORF">CJ030_MR5G021896</name>
</gene>
<dbReference type="Pfam" id="PF01535">
    <property type="entry name" value="PPR"/>
    <property type="match status" value="2"/>
</dbReference>
<dbReference type="PANTHER" id="PTHR47874">
    <property type="entry name" value="EXPRESSED PROTEIN"/>
    <property type="match status" value="1"/>
</dbReference>
<dbReference type="Gene3D" id="1.25.40.10">
    <property type="entry name" value="Tetratricopeptide repeat domain"/>
    <property type="match status" value="3"/>
</dbReference>
<dbReference type="PROSITE" id="PS51375">
    <property type="entry name" value="PPR"/>
    <property type="match status" value="7"/>
</dbReference>
<proteinExistence type="inferred from homology"/>
<feature type="repeat" description="PPR" evidence="3">
    <location>
        <begin position="354"/>
        <end position="388"/>
    </location>
</feature>